<evidence type="ECO:0000256" key="6">
    <source>
        <dbReference type="ARBA" id="ARBA00023180"/>
    </source>
</evidence>
<evidence type="ECO:0000256" key="1">
    <source>
        <dbReference type="ARBA" id="ARBA00001657"/>
    </source>
</evidence>
<gene>
    <name evidence="14" type="ORF">PPROV_000748600</name>
</gene>
<evidence type="ECO:0000256" key="4">
    <source>
        <dbReference type="ARBA" id="ARBA00022729"/>
    </source>
</evidence>
<evidence type="ECO:0000313" key="14">
    <source>
        <dbReference type="EMBL" id="GHP08749.1"/>
    </source>
</evidence>
<evidence type="ECO:0000256" key="10">
    <source>
        <dbReference type="SAM" id="MobiDB-lite"/>
    </source>
</evidence>
<dbReference type="AlphaFoldDB" id="A0A830HV07"/>
<keyword evidence="4" id="KW-0732">Signal</keyword>
<dbReference type="GO" id="GO:0090599">
    <property type="term" value="F:alpha-glucosidase activity"/>
    <property type="evidence" value="ECO:0007669"/>
    <property type="project" value="UniProtKB-ARBA"/>
</dbReference>
<dbReference type="InterPro" id="IPR000322">
    <property type="entry name" value="Glyco_hydro_31_TIM"/>
</dbReference>
<dbReference type="Pfam" id="PF21365">
    <property type="entry name" value="Glyco_hydro_31_3rd"/>
    <property type="match status" value="1"/>
</dbReference>
<feature type="domain" description="Glycosyl hydrolase family 31 C-terminal" evidence="13">
    <location>
        <begin position="625"/>
        <end position="719"/>
    </location>
</feature>
<evidence type="ECO:0000259" key="11">
    <source>
        <dbReference type="Pfam" id="PF01055"/>
    </source>
</evidence>
<sequence length="866" mass="94760">MGVSANLSLKEAGGSVAPQLGPDANTLKFEATYQTDSRMRITVTNNEQFEVPHDVVPRNKPHAAADVTTANGRLYDQLQLSSGTDNNFHFQIKRKSTGTTVFSTANFPLVFKEQFISIGTSLRSNHATYGLGESTRNALRLQPGAVHTMWNRDHTCMDVDVNLYGSHPFYLSVEEDGNAHGVLFMTSNAADFRVEDESLHAILTGGMLEIYVMLGPSPEDVMRQYVELVGLPSMPPRWSLGSHQSKYGYPNVGHLREVVENYTKANLPLEVIWSDIDYMQTWKDFTWDSKNYPQEEVRDFVQQISKKGKHYVTIVDPGILSTDSTYAPFVDGMQDDVFWHDAPETKGGGADVAIGQVWPGPTAFPDFLKPNAREWWARLVKSFLDEVPVSGLWIDMNEPSNFCNGGTKCTVPPNCPIPGQQTTCCLQCDAPSTKYDLPPYRIHNNGGFRDDLAVHSLAPGSVGHNGTRHYDAHNMYGLAESIATHDALLAATNTRPFVLTRSTFVSSGRYSAHWSGDNAATWDSLRQSIAQVLNSNLFGIPMVGADICGFLLNTNEELCARWTALGAFYPFTRNHASFETIDQEPYRFPLARDAAEASLSLRYALMPTLETAFYLAHVGKASPAVAAPLFFICPTDAACLNSSTQFVLAGVLLVSPVVKAGVDFVNTYLPKGIWYSLEYSNGIASIVGAPIRVSDVGAYYKLSAPVGAAPPLHIRGGSVMSMYDGDARGADLTTSLVAAGPYGLYVALDDMQSAFGHLFFDDGLSMISSSSVKTTFVAFQANATCVIASPESSSESHTPIWRSIQIFGLTNAPASLTFNGIPLSSWRYDTERQALIVSMVSLSVEISQGWTLRWEHTTTSSSPMTV</sequence>
<keyword evidence="5 9" id="KW-0378">Hydrolase</keyword>
<dbReference type="InterPro" id="IPR013780">
    <property type="entry name" value="Glyco_hydro_b"/>
</dbReference>
<keyword evidence="6" id="KW-0325">Glycoprotein</keyword>
<dbReference type="SUPFAM" id="SSF51445">
    <property type="entry name" value="(Trans)glycosidases"/>
    <property type="match status" value="1"/>
</dbReference>
<feature type="region of interest" description="Disordered" evidence="10">
    <location>
        <begin position="1"/>
        <end position="21"/>
    </location>
</feature>
<feature type="domain" description="Glycoside hydrolase family 31 N-terminal" evidence="12">
    <location>
        <begin position="63"/>
        <end position="188"/>
    </location>
</feature>
<dbReference type="InterPro" id="IPR011013">
    <property type="entry name" value="Gal_mutarotase_sf_dom"/>
</dbReference>
<evidence type="ECO:0000256" key="2">
    <source>
        <dbReference type="ARBA" id="ARBA00007806"/>
    </source>
</evidence>
<protein>
    <recommendedName>
        <fullName evidence="3">alpha-glucosidase</fullName>
        <ecNumber evidence="3">3.2.1.20</ecNumber>
    </recommendedName>
    <alternativeName>
        <fullName evidence="8">Maltase</fullName>
    </alternativeName>
</protein>
<dbReference type="EC" id="3.2.1.20" evidence="3"/>
<dbReference type="SUPFAM" id="SSF74650">
    <property type="entry name" value="Galactose mutarotase-like"/>
    <property type="match status" value="1"/>
</dbReference>
<dbReference type="Pfam" id="PF13802">
    <property type="entry name" value="Gal_mutarotas_2"/>
    <property type="match status" value="1"/>
</dbReference>
<dbReference type="InterPro" id="IPR030459">
    <property type="entry name" value="Glyco_hydro_31_CS"/>
</dbReference>
<dbReference type="CDD" id="cd14752">
    <property type="entry name" value="GH31_N"/>
    <property type="match status" value="1"/>
</dbReference>
<keyword evidence="15" id="KW-1185">Reference proteome</keyword>
<dbReference type="PROSITE" id="PS00707">
    <property type="entry name" value="GLYCOSYL_HYDROL_F31_2"/>
    <property type="match status" value="1"/>
</dbReference>
<dbReference type="InterPro" id="IPR048395">
    <property type="entry name" value="Glyco_hydro_31_C"/>
</dbReference>
<evidence type="ECO:0000256" key="8">
    <source>
        <dbReference type="ARBA" id="ARBA00041343"/>
    </source>
</evidence>
<dbReference type="InterPro" id="IPR025887">
    <property type="entry name" value="Glyco_hydro_31_N_dom"/>
</dbReference>
<dbReference type="InterPro" id="IPR017853">
    <property type="entry name" value="GH"/>
</dbReference>
<dbReference type="PANTHER" id="PTHR22762:SF133">
    <property type="entry name" value="P-TYPE DOMAIN-CONTAINING PROTEIN"/>
    <property type="match status" value="1"/>
</dbReference>
<organism evidence="14 15">
    <name type="scientific">Pycnococcus provasolii</name>
    <dbReference type="NCBI Taxonomy" id="41880"/>
    <lineage>
        <taxon>Eukaryota</taxon>
        <taxon>Viridiplantae</taxon>
        <taxon>Chlorophyta</taxon>
        <taxon>Pseudoscourfieldiophyceae</taxon>
        <taxon>Pseudoscourfieldiales</taxon>
        <taxon>Pycnococcaceae</taxon>
        <taxon>Pycnococcus</taxon>
    </lineage>
</organism>
<evidence type="ECO:0000259" key="12">
    <source>
        <dbReference type="Pfam" id="PF13802"/>
    </source>
</evidence>
<feature type="domain" description="Glycoside hydrolase family 31 TIM barrel" evidence="11">
    <location>
        <begin position="232"/>
        <end position="611"/>
    </location>
</feature>
<evidence type="ECO:0000313" key="15">
    <source>
        <dbReference type="Proteomes" id="UP000660262"/>
    </source>
</evidence>
<evidence type="ECO:0000259" key="13">
    <source>
        <dbReference type="Pfam" id="PF21365"/>
    </source>
</evidence>
<accession>A0A830HV07</accession>
<reference evidence="14" key="1">
    <citation type="submission" date="2020-10" db="EMBL/GenBank/DDBJ databases">
        <title>Unveiling of a novel bifunctional photoreceptor, Dualchrome1, isolated from a cosmopolitan green alga.</title>
        <authorList>
            <person name="Suzuki S."/>
            <person name="Kawachi M."/>
        </authorList>
    </citation>
    <scope>NUCLEOTIDE SEQUENCE</scope>
    <source>
        <strain evidence="14">NIES 2893</strain>
    </source>
</reference>
<dbReference type="OrthoDB" id="526025at2759"/>
<comment type="similarity">
    <text evidence="2 9">Belongs to the glycosyl hydrolase 31 family.</text>
</comment>
<keyword evidence="7 9" id="KW-0326">Glycosidase</keyword>
<dbReference type="GO" id="GO:0030246">
    <property type="term" value="F:carbohydrate binding"/>
    <property type="evidence" value="ECO:0007669"/>
    <property type="project" value="InterPro"/>
</dbReference>
<dbReference type="Gene3D" id="3.20.20.80">
    <property type="entry name" value="Glycosidases"/>
    <property type="match status" value="1"/>
</dbReference>
<dbReference type="GO" id="GO:0005975">
    <property type="term" value="P:carbohydrate metabolic process"/>
    <property type="evidence" value="ECO:0007669"/>
    <property type="project" value="InterPro"/>
</dbReference>
<dbReference type="InterPro" id="IPR030458">
    <property type="entry name" value="Glyco_hydro_31_AS"/>
</dbReference>
<name>A0A830HV07_9CHLO</name>
<evidence type="ECO:0000256" key="9">
    <source>
        <dbReference type="RuleBase" id="RU361185"/>
    </source>
</evidence>
<dbReference type="EMBL" id="BNJQ01000022">
    <property type="protein sequence ID" value="GHP08749.1"/>
    <property type="molecule type" value="Genomic_DNA"/>
</dbReference>
<proteinExistence type="inferred from homology"/>
<dbReference type="Gene3D" id="2.60.40.1760">
    <property type="entry name" value="glycosyl hydrolase (family 31)"/>
    <property type="match status" value="1"/>
</dbReference>
<dbReference type="Gene3D" id="2.60.40.1180">
    <property type="entry name" value="Golgi alpha-mannosidase II"/>
    <property type="match status" value="2"/>
</dbReference>
<dbReference type="PROSITE" id="PS00129">
    <property type="entry name" value="GLYCOSYL_HYDROL_F31_1"/>
    <property type="match status" value="1"/>
</dbReference>
<evidence type="ECO:0000256" key="5">
    <source>
        <dbReference type="ARBA" id="ARBA00022801"/>
    </source>
</evidence>
<dbReference type="CDD" id="cd06602">
    <property type="entry name" value="GH31_MGAM_SI_GAA"/>
    <property type="match status" value="1"/>
</dbReference>
<comment type="catalytic activity">
    <reaction evidence="1">
        <text>Hydrolysis of terminal, non-reducing (1-&gt;4)-linked alpha-D-glucose residues with release of alpha-D-glucose.</text>
        <dbReference type="EC" id="3.2.1.20"/>
    </reaction>
</comment>
<dbReference type="Pfam" id="PF01055">
    <property type="entry name" value="Glyco_hydro_31_2nd"/>
    <property type="match status" value="1"/>
</dbReference>
<dbReference type="SUPFAM" id="SSF51011">
    <property type="entry name" value="Glycosyl hydrolase domain"/>
    <property type="match status" value="1"/>
</dbReference>
<dbReference type="Proteomes" id="UP000660262">
    <property type="component" value="Unassembled WGS sequence"/>
</dbReference>
<dbReference type="PANTHER" id="PTHR22762">
    <property type="entry name" value="ALPHA-GLUCOSIDASE"/>
    <property type="match status" value="1"/>
</dbReference>
<comment type="caution">
    <text evidence="14">The sequence shown here is derived from an EMBL/GenBank/DDBJ whole genome shotgun (WGS) entry which is preliminary data.</text>
</comment>
<evidence type="ECO:0000256" key="3">
    <source>
        <dbReference type="ARBA" id="ARBA00012741"/>
    </source>
</evidence>
<evidence type="ECO:0000256" key="7">
    <source>
        <dbReference type="ARBA" id="ARBA00023295"/>
    </source>
</evidence>